<protein>
    <submittedName>
        <fullName evidence="2">Uncharacterized protein</fullName>
    </submittedName>
</protein>
<accession>F9WPZ8</accession>
<sequence length="243" mass="27479">MEKATRDTRTQRKKTVQAQYAAGAVGNRQQHTEKAPNPAAANAHETTRTTSYKTTPERMPARRTPRTAKERQHGAERPVQWKCTKKQITGKGHVGKPPPSNARQATETGKQHRRTHHRHKQQAHAHPAHAHQARKRGRLQRQWERNRGKGTNTRPQGHASHERTKDEAAKRTPHNAKGDAATAVQLGFQARKKNEETDTETPHGRGQKEKSRTTHAKEVQESKRLTHTVATAKRHARDVKKAT</sequence>
<dbReference type="AlphaFoldDB" id="F9WPZ8"/>
<organism evidence="2 3">
    <name type="scientific">Trypanosoma vivax (strain Y486)</name>
    <dbReference type="NCBI Taxonomy" id="1055687"/>
    <lineage>
        <taxon>Eukaryota</taxon>
        <taxon>Discoba</taxon>
        <taxon>Euglenozoa</taxon>
        <taxon>Kinetoplastea</taxon>
        <taxon>Metakinetoplastina</taxon>
        <taxon>Trypanosomatida</taxon>
        <taxon>Trypanosomatidae</taxon>
        <taxon>Trypanosoma</taxon>
        <taxon>Duttonella</taxon>
    </lineage>
</organism>
<feature type="compositionally biased region" description="Basic and acidic residues" evidence="1">
    <location>
        <begin position="192"/>
        <end position="224"/>
    </location>
</feature>
<feature type="compositionally biased region" description="Basic and acidic residues" evidence="1">
    <location>
        <begin position="159"/>
        <end position="170"/>
    </location>
</feature>
<evidence type="ECO:0000256" key="1">
    <source>
        <dbReference type="SAM" id="MobiDB-lite"/>
    </source>
</evidence>
<name>F9WPZ8_TRYVY</name>
<feature type="region of interest" description="Disordered" evidence="1">
    <location>
        <begin position="1"/>
        <end position="243"/>
    </location>
</feature>
<feature type="compositionally biased region" description="Basic residues" evidence="1">
    <location>
        <begin position="111"/>
        <end position="139"/>
    </location>
</feature>
<evidence type="ECO:0000313" key="3">
    <source>
        <dbReference type="Proteomes" id="UP000009027"/>
    </source>
</evidence>
<dbReference type="Proteomes" id="UP000009027">
    <property type="component" value="Unassembled WGS sequence"/>
</dbReference>
<dbReference type="EMBL" id="CAEX01003835">
    <property type="protein sequence ID" value="CCD19625.1"/>
    <property type="molecule type" value="Genomic_DNA"/>
</dbReference>
<feature type="compositionally biased region" description="Basic and acidic residues" evidence="1">
    <location>
        <begin position="67"/>
        <end position="76"/>
    </location>
</feature>
<reference evidence="2 3" key="1">
    <citation type="journal article" date="2012" name="Proc. Natl. Acad. Sci. U.S.A.">
        <title>Antigenic diversity is generated by distinct evolutionary mechanisms in African trypanosome species.</title>
        <authorList>
            <person name="Jackson A.P."/>
            <person name="Berry A."/>
            <person name="Aslett M."/>
            <person name="Allison H.C."/>
            <person name="Burton P."/>
            <person name="Vavrova-Anderson J."/>
            <person name="Brown R."/>
            <person name="Browne H."/>
            <person name="Corton N."/>
            <person name="Hauser H."/>
            <person name="Gamble J."/>
            <person name="Gilderthorp R."/>
            <person name="Marcello L."/>
            <person name="McQuillan J."/>
            <person name="Otto T.D."/>
            <person name="Quail M.A."/>
            <person name="Sanders M.J."/>
            <person name="van Tonder A."/>
            <person name="Ginger M.L."/>
            <person name="Field M.C."/>
            <person name="Barry J.D."/>
            <person name="Hertz-Fowler C."/>
            <person name="Berriman M."/>
        </authorList>
    </citation>
    <scope>NUCLEOTIDE SEQUENCE</scope>
    <source>
        <strain evidence="2 3">Y486</strain>
    </source>
</reference>
<keyword evidence="3" id="KW-1185">Reference proteome</keyword>
<gene>
    <name evidence="2" type="ORF">TvY486_0023310</name>
</gene>
<evidence type="ECO:0000313" key="2">
    <source>
        <dbReference type="EMBL" id="CCD19625.1"/>
    </source>
</evidence>
<dbReference type="VEuPathDB" id="TriTrypDB:TvY486_0023310"/>
<proteinExistence type="predicted"/>
<feature type="compositionally biased region" description="Basic residues" evidence="1">
    <location>
        <begin position="232"/>
        <end position="243"/>
    </location>
</feature>
<feature type="compositionally biased region" description="Basic and acidic residues" evidence="1">
    <location>
        <begin position="1"/>
        <end position="10"/>
    </location>
</feature>